<dbReference type="CDD" id="cd03221">
    <property type="entry name" value="ABCF_EF-3"/>
    <property type="match status" value="1"/>
</dbReference>
<dbReference type="PROSITE" id="PS00211">
    <property type="entry name" value="ABC_TRANSPORTER_1"/>
    <property type="match status" value="1"/>
</dbReference>
<dbReference type="Proteomes" id="UP001281447">
    <property type="component" value="Unassembled WGS sequence"/>
</dbReference>
<keyword evidence="5" id="KW-1185">Reference proteome</keyword>
<evidence type="ECO:0000256" key="2">
    <source>
        <dbReference type="ARBA" id="ARBA00022840"/>
    </source>
</evidence>
<protein>
    <submittedName>
        <fullName evidence="4">ATP-binding cassette domain-containing protein</fullName>
    </submittedName>
</protein>
<proteinExistence type="predicted"/>
<evidence type="ECO:0000313" key="4">
    <source>
        <dbReference type="EMBL" id="MDY0395282.1"/>
    </source>
</evidence>
<dbReference type="Pfam" id="PF00005">
    <property type="entry name" value="ABC_tran"/>
    <property type="match status" value="1"/>
</dbReference>
<dbReference type="InterPro" id="IPR017871">
    <property type="entry name" value="ABC_transporter-like_CS"/>
</dbReference>
<keyword evidence="2 4" id="KW-0067">ATP-binding</keyword>
<gene>
    <name evidence="4" type="ORF">RWE15_13690</name>
</gene>
<dbReference type="EMBL" id="JAWDIP010000003">
    <property type="protein sequence ID" value="MDY0395282.1"/>
    <property type="molecule type" value="Genomic_DNA"/>
</dbReference>
<accession>A0ABU5C7H7</accession>
<dbReference type="PANTHER" id="PTHR42855">
    <property type="entry name" value="ABC TRANSPORTER ATP-BINDING SUBUNIT"/>
    <property type="match status" value="1"/>
</dbReference>
<feature type="domain" description="ABC transporter" evidence="3">
    <location>
        <begin position="64"/>
        <end position="267"/>
    </location>
</feature>
<dbReference type="GO" id="GO:0005524">
    <property type="term" value="F:ATP binding"/>
    <property type="evidence" value="ECO:0007669"/>
    <property type="project" value="UniProtKB-KW"/>
</dbReference>
<comment type="caution">
    <text evidence="4">The sequence shown here is derived from an EMBL/GenBank/DDBJ whole genome shotgun (WGS) entry which is preliminary data.</text>
</comment>
<evidence type="ECO:0000256" key="1">
    <source>
        <dbReference type="ARBA" id="ARBA00022741"/>
    </source>
</evidence>
<dbReference type="InterPro" id="IPR003593">
    <property type="entry name" value="AAA+_ATPase"/>
</dbReference>
<dbReference type="Gene3D" id="3.40.50.300">
    <property type="entry name" value="P-loop containing nucleotide triphosphate hydrolases"/>
    <property type="match status" value="1"/>
</dbReference>
<dbReference type="InterPro" id="IPR051309">
    <property type="entry name" value="ABCF_ATPase"/>
</dbReference>
<reference evidence="4 5" key="1">
    <citation type="submission" date="2023-10" db="EMBL/GenBank/DDBJ databases">
        <title>Virgibacillus halophilus 5B73C genome.</title>
        <authorList>
            <person name="Miliotis G."/>
            <person name="Sengupta P."/>
            <person name="Hameed A."/>
            <person name="Chuvochina M."/>
            <person name="Mcdonagh F."/>
            <person name="Simpson A.C."/>
            <person name="Singh N.K."/>
            <person name="Rekha P.D."/>
            <person name="Raman K."/>
            <person name="Hugenholtz P."/>
            <person name="Venkateswaran K."/>
        </authorList>
    </citation>
    <scope>NUCLEOTIDE SEQUENCE [LARGE SCALE GENOMIC DNA]</scope>
    <source>
        <strain evidence="4 5">5B73C</strain>
    </source>
</reference>
<evidence type="ECO:0000259" key="3">
    <source>
        <dbReference type="PROSITE" id="PS50893"/>
    </source>
</evidence>
<dbReference type="InterPro" id="IPR003439">
    <property type="entry name" value="ABC_transporter-like_ATP-bd"/>
</dbReference>
<dbReference type="InterPro" id="IPR027417">
    <property type="entry name" value="P-loop_NTPase"/>
</dbReference>
<organism evidence="4 5">
    <name type="scientific">Tigheibacillus halophilus</name>
    <dbReference type="NCBI Taxonomy" id="361280"/>
    <lineage>
        <taxon>Bacteria</taxon>
        <taxon>Bacillati</taxon>
        <taxon>Bacillota</taxon>
        <taxon>Bacilli</taxon>
        <taxon>Bacillales</taxon>
        <taxon>Bacillaceae</taxon>
        <taxon>Tigheibacillus</taxon>
    </lineage>
</organism>
<sequence length="272" mass="31083">MKATIKRLKEWANQATPPNAGLHRRAKSMEKALDRLELRKKPVLEQKQIDLQFLGSNRSGKDVVVMENVHKRVGNRELFKDVSLHVRYPERVAIVGENGSGKSTLLKLILHQEQADEGIVQMGSNVSIGFLSQHLLEVDEQDRIIDAFRKEVKVTEGKARSLLAKFLFLGDTVFQKAASLSGGEKMRLRLAQLVHQQHNLLVLDEPTNHLDIDAKEVLEDALENFSGTIIVVSHDRYFLNKLFPVTYRLASKQLTKYEGNYSYARRKWSDQR</sequence>
<name>A0ABU5C7H7_9BACI</name>
<evidence type="ECO:0000313" key="5">
    <source>
        <dbReference type="Proteomes" id="UP001281447"/>
    </source>
</evidence>
<dbReference type="PROSITE" id="PS50893">
    <property type="entry name" value="ABC_TRANSPORTER_2"/>
    <property type="match status" value="1"/>
</dbReference>
<dbReference type="SMART" id="SM00382">
    <property type="entry name" value="AAA"/>
    <property type="match status" value="1"/>
</dbReference>
<dbReference type="SUPFAM" id="SSF52540">
    <property type="entry name" value="P-loop containing nucleoside triphosphate hydrolases"/>
    <property type="match status" value="1"/>
</dbReference>
<keyword evidence="1" id="KW-0547">Nucleotide-binding</keyword>
<dbReference type="PANTHER" id="PTHR42855:SF2">
    <property type="entry name" value="DRUG RESISTANCE ABC TRANSPORTER,ATP-BINDING PROTEIN"/>
    <property type="match status" value="1"/>
</dbReference>